<evidence type="ECO:0000256" key="8">
    <source>
        <dbReference type="ARBA" id="ARBA00022737"/>
    </source>
</evidence>
<keyword evidence="4" id="KW-0272">Extracellular matrix</keyword>
<dbReference type="SUPFAM" id="SSF55486">
    <property type="entry name" value="Metalloproteases ('zincins'), catalytic domain"/>
    <property type="match status" value="1"/>
</dbReference>
<keyword evidence="5" id="KW-0645">Protease</keyword>
<dbReference type="PANTHER" id="PTHR10201">
    <property type="entry name" value="MATRIX METALLOPROTEINASE"/>
    <property type="match status" value="1"/>
</dbReference>
<evidence type="ECO:0000256" key="2">
    <source>
        <dbReference type="ARBA" id="ARBA00010370"/>
    </source>
</evidence>
<keyword evidence="22" id="KW-1185">Reference proteome</keyword>
<evidence type="ECO:0000256" key="11">
    <source>
        <dbReference type="ARBA" id="ARBA00022837"/>
    </source>
</evidence>
<dbReference type="InterPro" id="IPR036365">
    <property type="entry name" value="PGBD-like_sf"/>
</dbReference>
<evidence type="ECO:0000256" key="10">
    <source>
        <dbReference type="ARBA" id="ARBA00022833"/>
    </source>
</evidence>
<feature type="domain" description="Peptidase metallopeptidase" evidence="20">
    <location>
        <begin position="113"/>
        <end position="276"/>
    </location>
</feature>
<evidence type="ECO:0000256" key="7">
    <source>
        <dbReference type="ARBA" id="ARBA00022729"/>
    </source>
</evidence>
<dbReference type="GO" id="GO:0004222">
    <property type="term" value="F:metalloendopeptidase activity"/>
    <property type="evidence" value="ECO:0007669"/>
    <property type="project" value="InterPro"/>
</dbReference>
<dbReference type="InterPro" id="IPR036375">
    <property type="entry name" value="Hemopexin-like_dom_sf"/>
</dbReference>
<organism evidence="21 22">
    <name type="scientific">Oncorhynchus kisutch</name>
    <name type="common">Coho salmon</name>
    <name type="synonym">Salmo kisutch</name>
    <dbReference type="NCBI Taxonomy" id="8019"/>
    <lineage>
        <taxon>Eukaryota</taxon>
        <taxon>Metazoa</taxon>
        <taxon>Chordata</taxon>
        <taxon>Craniata</taxon>
        <taxon>Vertebrata</taxon>
        <taxon>Euteleostomi</taxon>
        <taxon>Actinopterygii</taxon>
        <taxon>Neopterygii</taxon>
        <taxon>Teleostei</taxon>
        <taxon>Protacanthopterygii</taxon>
        <taxon>Salmoniformes</taxon>
        <taxon>Salmonidae</taxon>
        <taxon>Salmoninae</taxon>
        <taxon>Oncorhynchus</taxon>
    </lineage>
</organism>
<evidence type="ECO:0000256" key="14">
    <source>
        <dbReference type="ARBA" id="ARBA00023157"/>
    </source>
</evidence>
<dbReference type="InterPro" id="IPR006026">
    <property type="entry name" value="Peptidase_Metallo"/>
</dbReference>
<dbReference type="SMART" id="SM00120">
    <property type="entry name" value="HX"/>
    <property type="match status" value="2"/>
</dbReference>
<evidence type="ECO:0000256" key="12">
    <source>
        <dbReference type="ARBA" id="ARBA00023049"/>
    </source>
</evidence>
<feature type="binding site" evidence="17">
    <location>
        <position position="297"/>
    </location>
    <ligand>
        <name>Ca(2+)</name>
        <dbReference type="ChEBI" id="CHEBI:29108"/>
        <label>4</label>
    </ligand>
</feature>
<dbReference type="CDD" id="cd00094">
    <property type="entry name" value="HX"/>
    <property type="match status" value="1"/>
</dbReference>
<comment type="cofactor">
    <cofactor evidence="17">
        <name>Zn(2+)</name>
        <dbReference type="ChEBI" id="CHEBI:29105"/>
    </cofactor>
    <text evidence="17">Binds 2 Zn(2+) ions per subunit.</text>
</comment>
<dbReference type="GO" id="GO:0006508">
    <property type="term" value="P:proteolysis"/>
    <property type="evidence" value="ECO:0007669"/>
    <property type="project" value="UniProtKB-KW"/>
</dbReference>
<evidence type="ECO:0000256" key="15">
    <source>
        <dbReference type="PIRSR" id="PIRSR001191-1"/>
    </source>
</evidence>
<feature type="binding site" evidence="17">
    <location>
        <position position="193"/>
    </location>
    <ligand>
        <name>Zn(2+)</name>
        <dbReference type="ChEBI" id="CHEBI:29105"/>
        <label>1</label>
    </ligand>
</feature>
<dbReference type="FunFam" id="2.110.10.10:FF:000002">
    <property type="entry name" value="Matrix metallopeptidase 3"/>
    <property type="match status" value="1"/>
</dbReference>
<keyword evidence="3" id="KW-0964">Secreted</keyword>
<keyword evidence="12" id="KW-0482">Metalloprotease</keyword>
<dbReference type="Pfam" id="PF00045">
    <property type="entry name" value="Hemopexin"/>
    <property type="match status" value="2"/>
</dbReference>
<evidence type="ECO:0000259" key="20">
    <source>
        <dbReference type="SMART" id="SM00235"/>
    </source>
</evidence>
<evidence type="ECO:0000256" key="16">
    <source>
        <dbReference type="PIRSR" id="PIRSR001191-2"/>
    </source>
</evidence>
<feature type="binding site" evidence="17">
    <location>
        <position position="186"/>
    </location>
    <ligand>
        <name>Ca(2+)</name>
        <dbReference type="ChEBI" id="CHEBI:29108"/>
        <label>3</label>
    </ligand>
</feature>
<evidence type="ECO:0000256" key="3">
    <source>
        <dbReference type="ARBA" id="ARBA00022525"/>
    </source>
</evidence>
<feature type="binding site" evidence="16">
    <location>
        <position position="234"/>
    </location>
    <ligand>
        <name>Zn(2+)</name>
        <dbReference type="ChEBI" id="CHEBI:29105"/>
        <label>2</label>
        <note>catalytic</note>
    </ligand>
</feature>
<dbReference type="Pfam" id="PF00413">
    <property type="entry name" value="Peptidase_M10"/>
    <property type="match status" value="1"/>
</dbReference>
<feature type="binding site" evidence="17">
    <location>
        <position position="206"/>
    </location>
    <ligand>
        <name>Zn(2+)</name>
        <dbReference type="ChEBI" id="CHEBI:29105"/>
        <label>1</label>
    </ligand>
</feature>
<dbReference type="GO" id="GO:0030574">
    <property type="term" value="P:collagen catabolic process"/>
    <property type="evidence" value="ECO:0007669"/>
    <property type="project" value="TreeGrafter"/>
</dbReference>
<feature type="binding site" evidence="17">
    <location>
        <position position="339"/>
    </location>
    <ligand>
        <name>Ca(2+)</name>
        <dbReference type="ChEBI" id="CHEBI:29108"/>
        <label>4</label>
    </ligand>
</feature>
<evidence type="ECO:0000256" key="4">
    <source>
        <dbReference type="ARBA" id="ARBA00022530"/>
    </source>
</evidence>
<keyword evidence="10 16" id="KW-0862">Zinc</keyword>
<feature type="binding site" evidence="17">
    <location>
        <position position="204"/>
    </location>
    <ligand>
        <name>Ca(2+)</name>
        <dbReference type="ChEBI" id="CHEBI:29108"/>
        <label>2</label>
    </ligand>
</feature>
<gene>
    <name evidence="21" type="primary">mmp20a</name>
</gene>
<keyword evidence="13" id="KW-0865">Zymogen</keyword>
<name>A0A8C7G520_ONCKI</name>
<proteinExistence type="inferred from homology"/>
<feature type="binding site" evidence="17">
    <location>
        <position position="435"/>
    </location>
    <ligand>
        <name>Ca(2+)</name>
        <dbReference type="ChEBI" id="CHEBI:29108"/>
        <label>4</label>
    </ligand>
</feature>
<reference evidence="21" key="1">
    <citation type="submission" date="2025-08" db="UniProtKB">
        <authorList>
            <consortium name="Ensembl"/>
        </authorList>
    </citation>
    <scope>IDENTIFICATION</scope>
</reference>
<feature type="binding site" evidence="17">
    <location>
        <position position="134"/>
    </location>
    <ligand>
        <name>Ca(2+)</name>
        <dbReference type="ChEBI" id="CHEBI:29108"/>
        <label>1</label>
    </ligand>
</feature>
<evidence type="ECO:0000256" key="9">
    <source>
        <dbReference type="ARBA" id="ARBA00022801"/>
    </source>
</evidence>
<dbReference type="InterPro" id="IPR001818">
    <property type="entry name" value="Pept_M10_metallopeptidase"/>
</dbReference>
<dbReference type="SUPFAM" id="SSF47090">
    <property type="entry name" value="PGBD-like"/>
    <property type="match status" value="1"/>
</dbReference>
<dbReference type="Gene3D" id="3.40.390.10">
    <property type="entry name" value="Collagenase (Catalytic Domain)"/>
    <property type="match status" value="1"/>
</dbReference>
<feature type="binding site" evidence="17">
    <location>
        <position position="211"/>
    </location>
    <ligand>
        <name>Ca(2+)</name>
        <dbReference type="ChEBI" id="CHEBI:29108"/>
        <label>1</label>
    </ligand>
</feature>
<feature type="binding site" evidence="17">
    <location>
        <position position="208"/>
    </location>
    <ligand>
        <name>Ca(2+)</name>
        <dbReference type="ChEBI" id="CHEBI:29108"/>
        <label>3</label>
    </ligand>
</feature>
<dbReference type="InterPro" id="IPR024079">
    <property type="entry name" value="MetalloPept_cat_dom_sf"/>
</dbReference>
<dbReference type="CDD" id="cd04278">
    <property type="entry name" value="ZnMc_MMP"/>
    <property type="match status" value="1"/>
</dbReference>
<keyword evidence="14" id="KW-1015">Disulfide bond</keyword>
<evidence type="ECO:0000256" key="18">
    <source>
        <dbReference type="PROSITE-ProRule" id="PRU01011"/>
    </source>
</evidence>
<feature type="binding site" evidence="16">
    <location>
        <position position="230"/>
    </location>
    <ligand>
        <name>Zn(2+)</name>
        <dbReference type="ChEBI" id="CHEBI:29105"/>
        <label>2</label>
        <note>catalytic</note>
    </ligand>
</feature>
<evidence type="ECO:0000256" key="6">
    <source>
        <dbReference type="ARBA" id="ARBA00022723"/>
    </source>
</evidence>
<dbReference type="GO" id="GO:0031012">
    <property type="term" value="C:extracellular matrix"/>
    <property type="evidence" value="ECO:0007669"/>
    <property type="project" value="InterPro"/>
</dbReference>
<evidence type="ECO:0000313" key="21">
    <source>
        <dbReference type="Ensembl" id="ENSOKIP00005038270.1"/>
    </source>
</evidence>
<dbReference type="GeneTree" id="ENSGT00940000160903"/>
<feature type="binding site" description="in inhibited form" evidence="17">
    <location>
        <position position="100"/>
    </location>
    <ligand>
        <name>Zn(2+)</name>
        <dbReference type="ChEBI" id="CHEBI:29105"/>
        <label>2</label>
        <note>catalytic</note>
    </ligand>
</feature>
<feature type="active site" evidence="15">
    <location>
        <position position="231"/>
    </location>
</feature>
<feature type="binding site" evidence="17">
    <location>
        <position position="341"/>
    </location>
    <ligand>
        <name>Ca(2+)</name>
        <dbReference type="ChEBI" id="CHEBI:29108"/>
        <label>5</label>
    </ligand>
</feature>
<dbReference type="Gene3D" id="2.110.10.10">
    <property type="entry name" value="Hemopexin-like domain"/>
    <property type="match status" value="1"/>
</dbReference>
<dbReference type="InterPro" id="IPR018487">
    <property type="entry name" value="Hemopexin-like_repeat"/>
</dbReference>
<evidence type="ECO:0000256" key="13">
    <source>
        <dbReference type="ARBA" id="ARBA00023145"/>
    </source>
</evidence>
<feature type="binding site" evidence="17">
    <location>
        <position position="185"/>
    </location>
    <ligand>
        <name>Ca(2+)</name>
        <dbReference type="ChEBI" id="CHEBI:29108"/>
        <label>3</label>
    </ligand>
</feature>
<feature type="binding site" evidence="17">
    <location>
        <position position="202"/>
    </location>
    <ligand>
        <name>Ca(2+)</name>
        <dbReference type="ChEBI" id="CHEBI:29108"/>
        <label>2</label>
    </ligand>
</feature>
<feature type="binding site" evidence="17">
    <location>
        <position position="180"/>
    </location>
    <ligand>
        <name>Zn(2+)</name>
        <dbReference type="ChEBI" id="CHEBI:29105"/>
        <label>1</label>
    </ligand>
</feature>
<dbReference type="Proteomes" id="UP000694557">
    <property type="component" value="Unassembled WGS sequence"/>
</dbReference>
<keyword evidence="7 19" id="KW-0732">Signal</keyword>
<dbReference type="PROSITE" id="PS51642">
    <property type="entry name" value="HEMOPEXIN_2"/>
    <property type="match status" value="2"/>
</dbReference>
<sequence>MEWLWPWIQVLCFLVLTDLLWTSPISKEQWPRLEDMELAEGYLRRFYHMSPSSGPQPRNRRATATSALGEKIREMQGFFSLKQTGRLDLQTLSVMRKHRCGVPDMENYSFYPDQIKWKNSTITYRCILLSYTTDLTQEEVDTSFRLALKIWSDAAPLKFIKFPGTCLIIHLAPSILAHGDFFPFDGPKGVLAHAFAPGEDMGGDVHFDEDEIWTMGHSKQGYNLFTVAAHELGHSLGLSHSKDPSSLMYPNYNYYIGAQYTLPQDDALGIQALYGKPVRKQDPPNLPKKCDPNFSVDAVAVGLFSSRYMWLRTTWTTYWNRLREGPSSTYLPSINSPVDAAYDIPAKGVTYVFTGPKYWVVRQLKKKSHFGSIYDYGFPARVRNIDAAVHISEYGKTFFFIGHDYYSFDEARCQMHYGYPQSITQDFPGIDSKVDAVFQNFDDHLLQSEYYWVIHVLLNYSWLDCC</sequence>
<dbReference type="PIRSF" id="PIRSF001191">
    <property type="entry name" value="Peptidase_M10A_matrix"/>
    <property type="match status" value="1"/>
</dbReference>
<feature type="repeat" description="Hemopexin" evidence="18">
    <location>
        <begin position="382"/>
        <end position="430"/>
    </location>
</feature>
<dbReference type="GO" id="GO:0005615">
    <property type="term" value="C:extracellular space"/>
    <property type="evidence" value="ECO:0007669"/>
    <property type="project" value="TreeGrafter"/>
</dbReference>
<comment type="similarity">
    <text evidence="2">Belongs to the peptidase M10A family.</text>
</comment>
<keyword evidence="6 16" id="KW-0479">Metal-binding</keyword>
<dbReference type="GO" id="GO:0030198">
    <property type="term" value="P:extracellular matrix organization"/>
    <property type="evidence" value="ECO:0007669"/>
    <property type="project" value="TreeGrafter"/>
</dbReference>
<keyword evidence="11 17" id="KW-0106">Calcium</keyword>
<evidence type="ECO:0000313" key="22">
    <source>
        <dbReference type="Proteomes" id="UP000694557"/>
    </source>
</evidence>
<dbReference type="InterPro" id="IPR000585">
    <property type="entry name" value="Hemopexin-like_dom"/>
</dbReference>
<dbReference type="Pfam" id="PF01471">
    <property type="entry name" value="PG_binding_1"/>
    <property type="match status" value="1"/>
</dbReference>
<comment type="cofactor">
    <cofactor evidence="17">
        <name>Ca(2+)</name>
        <dbReference type="ChEBI" id="CHEBI:29108"/>
    </cofactor>
    <text evidence="17">Can bind about 5 Ca(2+) ions per subunit.</text>
</comment>
<dbReference type="SUPFAM" id="SSF50923">
    <property type="entry name" value="Hemopexin-like domain"/>
    <property type="match status" value="1"/>
</dbReference>
<keyword evidence="9" id="KW-0378">Hydrolase</keyword>
<feature type="binding site" evidence="17">
    <location>
        <position position="248"/>
    </location>
    <ligand>
        <name>Zn(2+)</name>
        <dbReference type="ChEBI" id="CHEBI:29105"/>
        <label>2</label>
        <note>catalytic</note>
    </ligand>
</feature>
<dbReference type="GO" id="GO:0008270">
    <property type="term" value="F:zinc ion binding"/>
    <property type="evidence" value="ECO:0007669"/>
    <property type="project" value="InterPro"/>
</dbReference>
<dbReference type="PANTHER" id="PTHR10201:SF297">
    <property type="entry name" value="MATRIX METALLOPROTEINASE-20"/>
    <property type="match status" value="1"/>
</dbReference>
<evidence type="ECO:0000256" key="17">
    <source>
        <dbReference type="PIRSR" id="PIRSR621190-2"/>
    </source>
</evidence>
<reference evidence="21" key="2">
    <citation type="submission" date="2025-09" db="UniProtKB">
        <authorList>
            <consortium name="Ensembl"/>
        </authorList>
    </citation>
    <scope>IDENTIFICATION</scope>
</reference>
<keyword evidence="8" id="KW-0677">Repeat</keyword>
<dbReference type="InterPro" id="IPR002477">
    <property type="entry name" value="Peptidoglycan-bd-like"/>
</dbReference>
<feature type="binding site" evidence="17">
    <location>
        <position position="211"/>
    </location>
    <ligand>
        <name>Ca(2+)</name>
        <dbReference type="ChEBI" id="CHEBI:29108"/>
        <label>3</label>
    </ligand>
</feature>
<dbReference type="InterPro" id="IPR033739">
    <property type="entry name" value="M10A_MMP"/>
</dbReference>
<feature type="signal peptide" evidence="19">
    <location>
        <begin position="1"/>
        <end position="22"/>
    </location>
</feature>
<dbReference type="PRINTS" id="PR00138">
    <property type="entry name" value="MATRIXIN"/>
</dbReference>
<feature type="binding site" evidence="17">
    <location>
        <position position="437"/>
    </location>
    <ligand>
        <name>Ca(2+)</name>
        <dbReference type="ChEBI" id="CHEBI:29108"/>
        <label>5</label>
    </ligand>
</feature>
<evidence type="ECO:0000256" key="1">
    <source>
        <dbReference type="ARBA" id="ARBA00004498"/>
    </source>
</evidence>
<dbReference type="FunFam" id="3.40.390.10:FF:000007">
    <property type="entry name" value="Collagenase 3"/>
    <property type="match status" value="1"/>
</dbReference>
<evidence type="ECO:0000256" key="5">
    <source>
        <dbReference type="ARBA" id="ARBA00022670"/>
    </source>
</evidence>
<dbReference type="SMART" id="SM00235">
    <property type="entry name" value="ZnMc"/>
    <property type="match status" value="1"/>
</dbReference>
<protein>
    <recommendedName>
        <fullName evidence="20">Peptidase metallopeptidase domain-containing protein</fullName>
    </recommendedName>
</protein>
<feature type="binding site" evidence="17">
    <location>
        <position position="178"/>
    </location>
    <ligand>
        <name>Zn(2+)</name>
        <dbReference type="ChEBI" id="CHEBI:29105"/>
        <label>1</label>
    </ligand>
</feature>
<feature type="repeat" description="Hemopexin" evidence="18">
    <location>
        <begin position="335"/>
        <end position="380"/>
    </location>
</feature>
<feature type="binding site" evidence="17">
    <location>
        <position position="388"/>
    </location>
    <ligand>
        <name>Ca(2+)</name>
        <dbReference type="ChEBI" id="CHEBI:29108"/>
        <label>5</label>
    </ligand>
</feature>
<dbReference type="Ensembl" id="ENSOKIT00005040381.1">
    <property type="protein sequence ID" value="ENSOKIP00005038270.1"/>
    <property type="gene ID" value="ENSOKIG00005016280.1"/>
</dbReference>
<comment type="subcellular location">
    <subcellularLocation>
        <location evidence="1">Secreted</location>
        <location evidence="1">Extracellular space</location>
        <location evidence="1">Extracellular matrix</location>
    </subcellularLocation>
</comment>
<evidence type="ECO:0000256" key="19">
    <source>
        <dbReference type="SAM" id="SignalP"/>
    </source>
</evidence>
<dbReference type="AlphaFoldDB" id="A0A8C7G520"/>
<dbReference type="InterPro" id="IPR021190">
    <property type="entry name" value="Pept_M10A"/>
</dbReference>
<feature type="binding site" evidence="16">
    <location>
        <position position="240"/>
    </location>
    <ligand>
        <name>Zn(2+)</name>
        <dbReference type="ChEBI" id="CHEBI:29105"/>
        <label>2</label>
        <note>catalytic</note>
    </ligand>
</feature>
<accession>A0A8C7G520</accession>
<feature type="chain" id="PRO_5034854140" description="Peptidase metallopeptidase domain-containing protein" evidence="19">
    <location>
        <begin position="23"/>
        <end position="466"/>
    </location>
</feature>